<dbReference type="EMBL" id="JAUCDY010000002">
    <property type="protein sequence ID" value="MDM7857073.1"/>
    <property type="molecule type" value="Genomic_DNA"/>
</dbReference>
<accession>A0ABT7SLL5</accession>
<evidence type="ECO:0000313" key="1">
    <source>
        <dbReference type="EMBL" id="MDM7857073.1"/>
    </source>
</evidence>
<dbReference type="PANTHER" id="PTHR14614">
    <property type="entry name" value="HEPATOCELLULAR CARCINOMA-ASSOCIATED ANTIGEN"/>
    <property type="match status" value="1"/>
</dbReference>
<dbReference type="Pfam" id="PF10294">
    <property type="entry name" value="Methyltransf_16"/>
    <property type="match status" value="1"/>
</dbReference>
<reference evidence="1 2" key="1">
    <citation type="submission" date="2023-06" db="EMBL/GenBank/DDBJ databases">
        <title>Thiopseudomonas sp. CY1220 draft genome sequence.</title>
        <authorList>
            <person name="Zhao G."/>
            <person name="An M."/>
        </authorList>
    </citation>
    <scope>NUCLEOTIDE SEQUENCE [LARGE SCALE GENOMIC DNA]</scope>
    <source>
        <strain evidence="1 2">CY1220</strain>
    </source>
</reference>
<sequence length="218" mass="23863">MLGYETRKLEVQIGAFKGQVRALSDHMQFADPSGNAERAGICSASWSLFGQLWPASYVLAGAVKKIGIQGRRILEVGCGLALPSLILQSRGADITASDYHPLTQTFLDYNTHLNHLPNIPYLDLPWATGGAGVAGFDLIVGSDILYEPNHAQLLVGLIERIANPVSKVLISCPGRGHRNKFSRSMEGLGYHLTEQRVAFEEDELAPFKGRLLCYQREG</sequence>
<dbReference type="Gene3D" id="3.40.50.150">
    <property type="entry name" value="Vaccinia Virus protein VP39"/>
    <property type="match status" value="1"/>
</dbReference>
<name>A0ABT7SLL5_9GAMM</name>
<gene>
    <name evidence="1" type="ORF">QEZ41_02085</name>
</gene>
<dbReference type="InterPro" id="IPR019410">
    <property type="entry name" value="Methyltransf_16"/>
</dbReference>
<evidence type="ECO:0008006" key="3">
    <source>
        <dbReference type="Google" id="ProtNLM"/>
    </source>
</evidence>
<protein>
    <recommendedName>
        <fullName evidence="3">Methyltransferase type 12</fullName>
    </recommendedName>
</protein>
<dbReference type="Proteomes" id="UP001241056">
    <property type="component" value="Unassembled WGS sequence"/>
</dbReference>
<comment type="caution">
    <text evidence="1">The sequence shown here is derived from an EMBL/GenBank/DDBJ whole genome shotgun (WGS) entry which is preliminary data.</text>
</comment>
<dbReference type="InterPro" id="IPR029063">
    <property type="entry name" value="SAM-dependent_MTases_sf"/>
</dbReference>
<proteinExistence type="predicted"/>
<organism evidence="1 2">
    <name type="scientific">Thiopseudomonas acetoxidans</name>
    <dbReference type="NCBI Taxonomy" id="3041622"/>
    <lineage>
        <taxon>Bacteria</taxon>
        <taxon>Pseudomonadati</taxon>
        <taxon>Pseudomonadota</taxon>
        <taxon>Gammaproteobacteria</taxon>
        <taxon>Pseudomonadales</taxon>
        <taxon>Pseudomonadaceae</taxon>
        <taxon>Thiopseudomonas</taxon>
    </lineage>
</organism>
<evidence type="ECO:0000313" key="2">
    <source>
        <dbReference type="Proteomes" id="UP001241056"/>
    </source>
</evidence>
<keyword evidence="2" id="KW-1185">Reference proteome</keyword>
<dbReference type="SUPFAM" id="SSF53335">
    <property type="entry name" value="S-adenosyl-L-methionine-dependent methyltransferases"/>
    <property type="match status" value="1"/>
</dbReference>
<dbReference type="RefSeq" id="WP_289409724.1">
    <property type="nucleotide sequence ID" value="NZ_JAUCDY010000002.1"/>
</dbReference>